<dbReference type="GO" id="GO:0005524">
    <property type="term" value="F:ATP binding"/>
    <property type="evidence" value="ECO:0007669"/>
    <property type="project" value="UniProtKB-KW"/>
</dbReference>
<dbReference type="InterPro" id="IPR003594">
    <property type="entry name" value="HATPase_dom"/>
</dbReference>
<evidence type="ECO:0000256" key="11">
    <source>
        <dbReference type="ARBA" id="ARBA00022989"/>
    </source>
</evidence>
<dbReference type="EC" id="2.7.13.3" evidence="3"/>
<evidence type="ECO:0000259" key="17">
    <source>
        <dbReference type="PROSITE" id="PS50113"/>
    </source>
</evidence>
<keyword evidence="12" id="KW-0902">Two-component regulatory system</keyword>
<dbReference type="SUPFAM" id="SSF55874">
    <property type="entry name" value="ATPase domain of HSP90 chaperone/DNA topoisomerase II/histidine kinase"/>
    <property type="match status" value="1"/>
</dbReference>
<proteinExistence type="predicted"/>
<dbReference type="RefSeq" id="WP_092225774.1">
    <property type="nucleotide sequence ID" value="NZ_FNJI01000040.1"/>
</dbReference>
<dbReference type="InterPro" id="IPR005467">
    <property type="entry name" value="His_kinase_dom"/>
</dbReference>
<evidence type="ECO:0000313" key="18">
    <source>
        <dbReference type="EMBL" id="SDP73131.1"/>
    </source>
</evidence>
<comment type="catalytic activity">
    <reaction evidence="1">
        <text>ATP + protein L-histidine = ADP + protein N-phospho-L-histidine.</text>
        <dbReference type="EC" id="2.7.13.3"/>
    </reaction>
</comment>
<dbReference type="InterPro" id="IPR004358">
    <property type="entry name" value="Sig_transdc_His_kin-like_C"/>
</dbReference>
<dbReference type="EMBL" id="FNJI01000040">
    <property type="protein sequence ID" value="SDP73131.1"/>
    <property type="molecule type" value="Genomic_DNA"/>
</dbReference>
<dbReference type="SMART" id="SM00387">
    <property type="entry name" value="HATPase_c"/>
    <property type="match status" value="1"/>
</dbReference>
<dbReference type="InterPro" id="IPR036097">
    <property type="entry name" value="HisK_dim/P_sf"/>
</dbReference>
<evidence type="ECO:0000256" key="7">
    <source>
        <dbReference type="ARBA" id="ARBA00022692"/>
    </source>
</evidence>
<keyword evidence="7 14" id="KW-0812">Transmembrane</keyword>
<organism evidence="18 19">
    <name type="scientific">Desulforhopalus singaporensis</name>
    <dbReference type="NCBI Taxonomy" id="91360"/>
    <lineage>
        <taxon>Bacteria</taxon>
        <taxon>Pseudomonadati</taxon>
        <taxon>Thermodesulfobacteriota</taxon>
        <taxon>Desulfobulbia</taxon>
        <taxon>Desulfobulbales</taxon>
        <taxon>Desulfocapsaceae</taxon>
        <taxon>Desulforhopalus</taxon>
    </lineage>
</organism>
<reference evidence="18 19" key="1">
    <citation type="submission" date="2016-10" db="EMBL/GenBank/DDBJ databases">
        <authorList>
            <person name="de Groot N.N."/>
        </authorList>
    </citation>
    <scope>NUCLEOTIDE SEQUENCE [LARGE SCALE GENOMIC DNA]</scope>
    <source>
        <strain evidence="18 19">DSM 12130</strain>
    </source>
</reference>
<dbReference type="InterPro" id="IPR035965">
    <property type="entry name" value="PAS-like_dom_sf"/>
</dbReference>
<evidence type="ECO:0000256" key="10">
    <source>
        <dbReference type="ARBA" id="ARBA00022840"/>
    </source>
</evidence>
<dbReference type="CDD" id="cd00130">
    <property type="entry name" value="PAS"/>
    <property type="match status" value="1"/>
</dbReference>
<dbReference type="InterPro" id="IPR000700">
    <property type="entry name" value="PAS-assoc_C"/>
</dbReference>
<dbReference type="InterPro" id="IPR033480">
    <property type="entry name" value="sCache_2"/>
</dbReference>
<dbReference type="Gene3D" id="3.30.565.10">
    <property type="entry name" value="Histidine kinase-like ATPase, C-terminal domain"/>
    <property type="match status" value="1"/>
</dbReference>
<evidence type="ECO:0000256" key="1">
    <source>
        <dbReference type="ARBA" id="ARBA00000085"/>
    </source>
</evidence>
<evidence type="ECO:0000256" key="5">
    <source>
        <dbReference type="ARBA" id="ARBA00022553"/>
    </source>
</evidence>
<dbReference type="PANTHER" id="PTHR43065">
    <property type="entry name" value="SENSOR HISTIDINE KINASE"/>
    <property type="match status" value="1"/>
</dbReference>
<evidence type="ECO:0000256" key="2">
    <source>
        <dbReference type="ARBA" id="ARBA00004651"/>
    </source>
</evidence>
<evidence type="ECO:0000256" key="8">
    <source>
        <dbReference type="ARBA" id="ARBA00022741"/>
    </source>
</evidence>
<sequence length="661" mass="75514">MRAGLDGSHPETSGHAQRREKFNTRLSPAMKNNLRPQIPDIVPAKVFIPVVLSMILFIGTFFGYILPKVEDHLMDKKREMISALSESAMSSIRYYHHLAETGKITLSQAQQQAIEHLRSIRYGPEKKDYFWINDTHPTMIMHPYRPDLEGKDVTDTRDPAGKKLFLAFLETVKDSGAGYVSYHWQWQDDPTRIFSKISYVQEYRPWHWIVGTGVYVEDVRAQIEAITKRMSLIFLAILVIIAMLSLYIIWQGAAGESDRRKIQESLRKSENKYRLLAETAREIILVFDTGFRINYANRAWSAITGYPFPEASNWSLADLIHPEHLQDFKEKIMRIFENRTDNYLLETVLLLKDGSDITIEATFAPMESRENPATILMTARDITERKKREQQAKMQQEQLMHTNKMVSLGTLVSGVAHEINNPISSVNLNIRVFEKFWYSVQPILDSYLEKNEDFKVGDMAYVHLRERMPKLLNFSQEGVDRVKRIVGDLKDFSGQKPSELRETVYLNRVVDKSVGLVSSLIKKATDNFTVEYEENLPTLQGNSQRLGQVVINLVVNGCQALSDPSQSLTIRTGYLEESEEIFFEVQDQGAGMNETVLARITDPFFTTKRDSSGTGLGLSISDTIVRNHGGRLDFRSKPGEGTLVTVLLPRFSNDEIIGRMV</sequence>
<dbReference type="STRING" id="91360.SAMN05660330_03864"/>
<dbReference type="NCBIfam" id="TIGR00229">
    <property type="entry name" value="sensory_box"/>
    <property type="match status" value="1"/>
</dbReference>
<dbReference type="OrthoDB" id="5411762at2"/>
<dbReference type="InterPro" id="IPR013767">
    <property type="entry name" value="PAS_fold"/>
</dbReference>
<feature type="domain" description="PAS" evidence="16">
    <location>
        <begin position="269"/>
        <end position="339"/>
    </location>
</feature>
<evidence type="ECO:0000256" key="6">
    <source>
        <dbReference type="ARBA" id="ARBA00022679"/>
    </source>
</evidence>
<dbReference type="PRINTS" id="PR00344">
    <property type="entry name" value="BCTRLSENSOR"/>
</dbReference>
<keyword evidence="13 14" id="KW-0472">Membrane</keyword>
<name>A0A1H0V421_9BACT</name>
<dbReference type="SMART" id="SM01049">
    <property type="entry name" value="Cache_2"/>
    <property type="match status" value="1"/>
</dbReference>
<dbReference type="SUPFAM" id="SSF55785">
    <property type="entry name" value="PYP-like sensor domain (PAS domain)"/>
    <property type="match status" value="1"/>
</dbReference>
<dbReference type="PROSITE" id="PS50112">
    <property type="entry name" value="PAS"/>
    <property type="match status" value="1"/>
</dbReference>
<dbReference type="CDD" id="cd00082">
    <property type="entry name" value="HisKA"/>
    <property type="match status" value="1"/>
</dbReference>
<dbReference type="GO" id="GO:0000155">
    <property type="term" value="F:phosphorelay sensor kinase activity"/>
    <property type="evidence" value="ECO:0007669"/>
    <property type="project" value="InterPro"/>
</dbReference>
<accession>A0A1H0V421</accession>
<protein>
    <recommendedName>
        <fullName evidence="3">histidine kinase</fullName>
        <ecNumber evidence="3">2.7.13.3</ecNumber>
    </recommendedName>
</protein>
<evidence type="ECO:0000256" key="12">
    <source>
        <dbReference type="ARBA" id="ARBA00023012"/>
    </source>
</evidence>
<dbReference type="Gene3D" id="3.30.450.20">
    <property type="entry name" value="PAS domain"/>
    <property type="match status" value="2"/>
</dbReference>
<dbReference type="Pfam" id="PF17200">
    <property type="entry name" value="sCache_2"/>
    <property type="match status" value="1"/>
</dbReference>
<keyword evidence="19" id="KW-1185">Reference proteome</keyword>
<comment type="subcellular location">
    <subcellularLocation>
        <location evidence="2">Cell membrane</location>
        <topology evidence="2">Multi-pass membrane protein</topology>
    </subcellularLocation>
</comment>
<evidence type="ECO:0000256" key="14">
    <source>
        <dbReference type="SAM" id="Phobius"/>
    </source>
</evidence>
<dbReference type="SUPFAM" id="SSF47384">
    <property type="entry name" value="Homodimeric domain of signal transducing histidine kinase"/>
    <property type="match status" value="1"/>
</dbReference>
<dbReference type="InterPro" id="IPR000014">
    <property type="entry name" value="PAS"/>
</dbReference>
<keyword evidence="8" id="KW-0547">Nucleotide-binding</keyword>
<dbReference type="Pfam" id="PF00989">
    <property type="entry name" value="PAS"/>
    <property type="match status" value="1"/>
</dbReference>
<gene>
    <name evidence="18" type="ORF">SAMN05660330_03864</name>
</gene>
<keyword evidence="6" id="KW-0808">Transferase</keyword>
<dbReference type="SMART" id="SM00091">
    <property type="entry name" value="PAS"/>
    <property type="match status" value="1"/>
</dbReference>
<dbReference type="PROSITE" id="PS50113">
    <property type="entry name" value="PAC"/>
    <property type="match status" value="1"/>
</dbReference>
<feature type="domain" description="Histidine kinase" evidence="15">
    <location>
        <begin position="414"/>
        <end position="652"/>
    </location>
</feature>
<dbReference type="AlphaFoldDB" id="A0A1H0V421"/>
<dbReference type="GO" id="GO:0005886">
    <property type="term" value="C:plasma membrane"/>
    <property type="evidence" value="ECO:0007669"/>
    <property type="project" value="UniProtKB-SubCell"/>
</dbReference>
<feature type="domain" description="PAC" evidence="17">
    <location>
        <begin position="343"/>
        <end position="394"/>
    </location>
</feature>
<evidence type="ECO:0000259" key="15">
    <source>
        <dbReference type="PROSITE" id="PS50109"/>
    </source>
</evidence>
<keyword evidence="9" id="KW-0418">Kinase</keyword>
<feature type="transmembrane region" description="Helical" evidence="14">
    <location>
        <begin position="46"/>
        <end position="66"/>
    </location>
</feature>
<dbReference type="GO" id="GO:0006355">
    <property type="term" value="P:regulation of DNA-templated transcription"/>
    <property type="evidence" value="ECO:0007669"/>
    <property type="project" value="InterPro"/>
</dbReference>
<dbReference type="InterPro" id="IPR036890">
    <property type="entry name" value="HATPase_C_sf"/>
</dbReference>
<evidence type="ECO:0000256" key="3">
    <source>
        <dbReference type="ARBA" id="ARBA00012438"/>
    </source>
</evidence>
<feature type="transmembrane region" description="Helical" evidence="14">
    <location>
        <begin position="230"/>
        <end position="250"/>
    </location>
</feature>
<evidence type="ECO:0000256" key="4">
    <source>
        <dbReference type="ARBA" id="ARBA00022475"/>
    </source>
</evidence>
<keyword evidence="11 14" id="KW-1133">Transmembrane helix</keyword>
<dbReference type="InterPro" id="IPR003661">
    <property type="entry name" value="HisK_dim/P_dom"/>
</dbReference>
<keyword evidence="4" id="KW-1003">Cell membrane</keyword>
<dbReference type="Pfam" id="PF02518">
    <property type="entry name" value="HATPase_c"/>
    <property type="match status" value="1"/>
</dbReference>
<dbReference type="Gene3D" id="1.10.287.130">
    <property type="match status" value="1"/>
</dbReference>
<evidence type="ECO:0000313" key="19">
    <source>
        <dbReference type="Proteomes" id="UP000199073"/>
    </source>
</evidence>
<dbReference type="PANTHER" id="PTHR43065:SF42">
    <property type="entry name" value="TWO-COMPONENT SENSOR PPRA"/>
    <property type="match status" value="1"/>
</dbReference>
<keyword evidence="10" id="KW-0067">ATP-binding</keyword>
<evidence type="ECO:0000256" key="13">
    <source>
        <dbReference type="ARBA" id="ARBA00023136"/>
    </source>
</evidence>
<evidence type="ECO:0000256" key="9">
    <source>
        <dbReference type="ARBA" id="ARBA00022777"/>
    </source>
</evidence>
<evidence type="ECO:0000259" key="16">
    <source>
        <dbReference type="PROSITE" id="PS50112"/>
    </source>
</evidence>
<dbReference type="PROSITE" id="PS50109">
    <property type="entry name" value="HIS_KIN"/>
    <property type="match status" value="1"/>
</dbReference>
<dbReference type="Proteomes" id="UP000199073">
    <property type="component" value="Unassembled WGS sequence"/>
</dbReference>
<keyword evidence="5" id="KW-0597">Phosphoprotein</keyword>